<evidence type="ECO:0000313" key="4">
    <source>
        <dbReference type="Proteomes" id="UP000242875"/>
    </source>
</evidence>
<feature type="transmembrane region" description="Helical" evidence="2">
    <location>
        <begin position="302"/>
        <end position="320"/>
    </location>
</feature>
<evidence type="ECO:0000256" key="2">
    <source>
        <dbReference type="SAM" id="Phobius"/>
    </source>
</evidence>
<sequence length="425" mass="48797">MASTLFDDYEFPEELYNRDTGEFTTPIKTLLQFTPHILAELPKDAKDQEPIHPTENAPFFEANMPRAEASWSYADYLSAPLAQDAFRLATTFAQFYMEKQTRKQQEEWEDDFLRWERRMREEERRQEREEAKERERQRFEERKRRRKEQRQRETSYNAQGSSDEEEEGKDKAVVKRQTSTDLVRLASYSMTGLATLTLSLYSAYKTTNVWGEVTFHDQLELLINHVQTIIASIESWITERETLGDIVPDLVRRDVQRIKEIADLVQRLDPRSEKKMEATGWAVASVGGLGVLGGLVVGSATVLSGGTFLAVGGLMVGFASRGRFSGRQYQGAKAMLESQVRIALEKLEKDVAKRQEMVQEILQDRETIKSERTTQPDTIPTTSTSTSYSHVKSEPVFDAFRDNGVEMDEPIRRKTARERSVPVLA</sequence>
<proteinExistence type="predicted"/>
<accession>A0A261XUP1</accession>
<dbReference type="OrthoDB" id="2121849at2759"/>
<evidence type="ECO:0000313" key="3">
    <source>
        <dbReference type="EMBL" id="OZJ02062.1"/>
    </source>
</evidence>
<name>A0A261XUP1_9FUNG</name>
<evidence type="ECO:0000256" key="1">
    <source>
        <dbReference type="SAM" id="MobiDB-lite"/>
    </source>
</evidence>
<dbReference type="EMBL" id="MVBO01000195">
    <property type="protein sequence ID" value="OZJ02062.1"/>
    <property type="molecule type" value="Genomic_DNA"/>
</dbReference>
<feature type="compositionally biased region" description="Low complexity" evidence="1">
    <location>
        <begin position="375"/>
        <end position="389"/>
    </location>
</feature>
<comment type="caution">
    <text evidence="3">The sequence shown here is derived from an EMBL/GenBank/DDBJ whole genome shotgun (WGS) entry which is preliminary data.</text>
</comment>
<keyword evidence="4" id="KW-1185">Reference proteome</keyword>
<feature type="compositionally biased region" description="Basic and acidic residues" evidence="1">
    <location>
        <begin position="122"/>
        <end position="142"/>
    </location>
</feature>
<organism evidence="3 4">
    <name type="scientific">Bifiguratus adelaidae</name>
    <dbReference type="NCBI Taxonomy" id="1938954"/>
    <lineage>
        <taxon>Eukaryota</taxon>
        <taxon>Fungi</taxon>
        <taxon>Fungi incertae sedis</taxon>
        <taxon>Mucoromycota</taxon>
        <taxon>Mucoromycotina</taxon>
        <taxon>Endogonomycetes</taxon>
        <taxon>Endogonales</taxon>
        <taxon>Endogonales incertae sedis</taxon>
        <taxon>Bifiguratus</taxon>
    </lineage>
</organism>
<reference evidence="3 4" key="1">
    <citation type="journal article" date="2017" name="Mycologia">
        <title>Bifiguratus adelaidae, gen. et sp. nov., a new member of Mucoromycotina in endophytic and soil-dwelling habitats.</title>
        <authorList>
            <person name="Torres-Cruz T.J."/>
            <person name="Billingsley Tobias T.L."/>
            <person name="Almatruk M."/>
            <person name="Hesse C."/>
            <person name="Kuske C.R."/>
            <person name="Desiro A."/>
            <person name="Benucci G.M."/>
            <person name="Bonito G."/>
            <person name="Stajich J.E."/>
            <person name="Dunlap C."/>
            <person name="Arnold A.E."/>
            <person name="Porras-Alfaro A."/>
        </authorList>
    </citation>
    <scope>NUCLEOTIDE SEQUENCE [LARGE SCALE GENOMIC DNA]</scope>
    <source>
        <strain evidence="3 4">AZ0501</strain>
    </source>
</reference>
<keyword evidence="2" id="KW-0472">Membrane</keyword>
<dbReference type="AlphaFoldDB" id="A0A261XUP1"/>
<protein>
    <submittedName>
        <fullName evidence="3">Uncharacterized protein</fullName>
    </submittedName>
</protein>
<keyword evidence="2" id="KW-0812">Transmembrane</keyword>
<feature type="region of interest" description="Disordered" evidence="1">
    <location>
        <begin position="366"/>
        <end position="390"/>
    </location>
</feature>
<feature type="region of interest" description="Disordered" evidence="1">
    <location>
        <begin position="122"/>
        <end position="173"/>
    </location>
</feature>
<gene>
    <name evidence="3" type="ORF">BZG36_04966</name>
</gene>
<dbReference type="Proteomes" id="UP000242875">
    <property type="component" value="Unassembled WGS sequence"/>
</dbReference>
<keyword evidence="2" id="KW-1133">Transmembrane helix</keyword>